<name>A0A4R2NZB1_RHOAD</name>
<dbReference type="RefSeq" id="WP_165918920.1">
    <property type="nucleotide sequence ID" value="NZ_NRRP01000021.1"/>
</dbReference>
<feature type="domain" description="PAS" evidence="1">
    <location>
        <begin position="251"/>
        <end position="318"/>
    </location>
</feature>
<dbReference type="Gene3D" id="3.30.450.20">
    <property type="entry name" value="PAS domain"/>
    <property type="match status" value="1"/>
</dbReference>
<dbReference type="EMBL" id="SLXL01000001">
    <property type="protein sequence ID" value="TCP27532.1"/>
    <property type="molecule type" value="Genomic_DNA"/>
</dbReference>
<reference evidence="2 3" key="1">
    <citation type="submission" date="2019-03" db="EMBL/GenBank/DDBJ databases">
        <title>Genomic Encyclopedia of Type Strains, Phase IV (KMG-IV): sequencing the most valuable type-strain genomes for metagenomic binning, comparative biology and taxonomic classification.</title>
        <authorList>
            <person name="Goeker M."/>
        </authorList>
    </citation>
    <scope>NUCLEOTIDE SEQUENCE [LARGE SCALE GENOMIC DNA]</scope>
    <source>
        <strain evidence="2 3">DSM 2781</strain>
    </source>
</reference>
<proteinExistence type="predicted"/>
<dbReference type="InterPro" id="IPR000014">
    <property type="entry name" value="PAS"/>
</dbReference>
<gene>
    <name evidence="2" type="ORF">EV656_101440</name>
</gene>
<sequence length="506" mass="54868">MAFDWSFALVLAATSLGSVVAALFLLPFLPGTRPPPPTQEAPQDDNLVFLFDNETLLDVTAPGRAFLDGAGGGLSDWQRLCARLEPRFPGFQDRLSRLAQTGSIALTEAGGTAQLAATWMHGVARITLHLGGSDGAAHADSAMMHELTSNRAVIDALPIPAWRCGPDGAIGWANRAYIDLIREGTNGPLTWPLPALFPEGAATPHRVLRGPDGQDRWFDCSTAGVEGDAIHFAVPADAAVRAETTLQSFMQTLTKTFAELPIGLAVFNRTRELVLFNPAMSELFNLDPEFLIARPTLRNVLDRLREDRMMPEPKDYRAWRQAIERLERDAENGIYADTWTLPSGAVYRVTGRPHPDGAVAFLFEDISAEMSLTRRFRGELETGQAVLDTLEEAIAVFSNGGMLTLSNSAYAALWGDDPTLLMGPGDIAGATAQWQAQCLTLEDAAHPPDLARHIRQRTRWIGELVHCDGHRLACRIAPIAGGAVLVGFRRLARSAHPAPEVSFASG</sequence>
<organism evidence="2 3">
    <name type="scientific">Rhodovulum adriaticum</name>
    <name type="common">Rhodopseudomonas adriatica</name>
    <dbReference type="NCBI Taxonomy" id="35804"/>
    <lineage>
        <taxon>Bacteria</taxon>
        <taxon>Pseudomonadati</taxon>
        <taxon>Pseudomonadota</taxon>
        <taxon>Alphaproteobacteria</taxon>
        <taxon>Rhodobacterales</taxon>
        <taxon>Paracoccaceae</taxon>
        <taxon>Rhodovulum</taxon>
    </lineage>
</organism>
<dbReference type="AlphaFoldDB" id="A0A4R2NZB1"/>
<dbReference type="InterPro" id="IPR035965">
    <property type="entry name" value="PAS-like_dom_sf"/>
</dbReference>
<evidence type="ECO:0000313" key="2">
    <source>
        <dbReference type="EMBL" id="TCP27532.1"/>
    </source>
</evidence>
<dbReference type="Proteomes" id="UP000295733">
    <property type="component" value="Unassembled WGS sequence"/>
</dbReference>
<comment type="caution">
    <text evidence="2">The sequence shown here is derived from an EMBL/GenBank/DDBJ whole genome shotgun (WGS) entry which is preliminary data.</text>
</comment>
<dbReference type="SMART" id="SM00091">
    <property type="entry name" value="PAS"/>
    <property type="match status" value="2"/>
</dbReference>
<dbReference type="Pfam" id="PF12860">
    <property type="entry name" value="PAS_7"/>
    <property type="match status" value="1"/>
</dbReference>
<dbReference type="SUPFAM" id="SSF55785">
    <property type="entry name" value="PYP-like sensor domain (PAS domain)"/>
    <property type="match status" value="2"/>
</dbReference>
<protein>
    <submittedName>
        <fullName evidence="2">PAS domain-containing protein</fullName>
    </submittedName>
</protein>
<evidence type="ECO:0000259" key="1">
    <source>
        <dbReference type="SMART" id="SM00091"/>
    </source>
</evidence>
<accession>A0A4R2NZB1</accession>
<feature type="domain" description="PAS" evidence="1">
    <location>
        <begin position="148"/>
        <end position="216"/>
    </location>
</feature>
<keyword evidence="3" id="KW-1185">Reference proteome</keyword>
<evidence type="ECO:0000313" key="3">
    <source>
        <dbReference type="Proteomes" id="UP000295733"/>
    </source>
</evidence>